<reference evidence="1 2" key="1">
    <citation type="submission" date="2008-03" db="EMBL/GenBank/DDBJ databases">
        <title>Sequencing of the draft genome and assembly of Burkholderia graminis C4D1M.</title>
        <authorList>
            <consortium name="US DOE Joint Genome Institute (JGI-PGF)"/>
            <person name="Copeland A."/>
            <person name="Lucas S."/>
            <person name="Lapidus A."/>
            <person name="Glavina del Rio T."/>
            <person name="Dalin E."/>
            <person name="Tice H."/>
            <person name="Bruce D."/>
            <person name="Goodwin L."/>
            <person name="Pitluck S."/>
            <person name="Larimer F."/>
            <person name="Land M.L."/>
            <person name="Hauser L."/>
            <person name="Tiedje J."/>
            <person name="Richardson P."/>
        </authorList>
    </citation>
    <scope>NUCLEOTIDE SEQUENCE [LARGE SCALE GENOMIC DNA]</scope>
    <source>
        <strain evidence="2">ATCC 700544 / DSM 17151 / LMG 18924 / NCIMB 13744 / C4D1M</strain>
    </source>
</reference>
<dbReference type="EMBL" id="ABLD01000034">
    <property type="protein sequence ID" value="EDT07089.1"/>
    <property type="molecule type" value="Genomic_DNA"/>
</dbReference>
<protein>
    <recommendedName>
        <fullName evidence="3">CN hydrolase domain-containing protein</fullName>
    </recommendedName>
</protein>
<accession>B1G9U1</accession>
<gene>
    <name evidence="1" type="ORF">BgramDRAFT_6111</name>
</gene>
<evidence type="ECO:0008006" key="3">
    <source>
        <dbReference type="Google" id="ProtNLM"/>
    </source>
</evidence>
<organism evidence="1 2">
    <name type="scientific">Paraburkholderia graminis (strain ATCC 700544 / DSM 17151 / LMG 18924 / NCIMB 13744 / C4D1M)</name>
    <dbReference type="NCBI Taxonomy" id="396598"/>
    <lineage>
        <taxon>Bacteria</taxon>
        <taxon>Pseudomonadati</taxon>
        <taxon>Pseudomonadota</taxon>
        <taxon>Betaproteobacteria</taxon>
        <taxon>Burkholderiales</taxon>
        <taxon>Burkholderiaceae</taxon>
        <taxon>Paraburkholderia</taxon>
    </lineage>
</organism>
<name>B1G9U1_PARG4</name>
<dbReference type="InterPro" id="IPR036526">
    <property type="entry name" value="C-N_Hydrolase_sf"/>
</dbReference>
<proteinExistence type="predicted"/>
<evidence type="ECO:0000313" key="1">
    <source>
        <dbReference type="EMBL" id="EDT07089.1"/>
    </source>
</evidence>
<evidence type="ECO:0000313" key="2">
    <source>
        <dbReference type="Proteomes" id="UP000005045"/>
    </source>
</evidence>
<comment type="caution">
    <text evidence="1">The sequence shown here is derived from an EMBL/GenBank/DDBJ whole genome shotgun (WGS) entry which is preliminary data.</text>
</comment>
<sequence length="237" mass="25640">MLLAVIQAESDWFAGKHSTFIAAVERTVCREEFDVLVLPTPSTACSQRAEKVLSSQLASYVTELSSRKHALIGFGVRTRLGHRVCRSAYAAYEGRLFTSSKVSSGTTMVGDSRACYVATEFARAGVFQDIVPDEGLLLADDHLHMFQLEDAQILMVSASHRKAGIETCPDPPGLRSSHRLNAYWMVAGYGVSDEDYPAGHNSGGSMILSPNGHELVDAGTAPGLHVAEIPDFLPFHS</sequence>
<dbReference type="SUPFAM" id="SSF56317">
    <property type="entry name" value="Carbon-nitrogen hydrolase"/>
    <property type="match status" value="1"/>
</dbReference>
<keyword evidence="2" id="KW-1185">Reference proteome</keyword>
<dbReference type="Proteomes" id="UP000005045">
    <property type="component" value="Unassembled WGS sequence"/>
</dbReference>
<dbReference type="AlphaFoldDB" id="B1G9U1"/>